<dbReference type="NCBIfam" id="TIGR00031">
    <property type="entry name" value="UDP-GALP_mutase"/>
    <property type="match status" value="1"/>
</dbReference>
<keyword evidence="4" id="KW-0274">FAD</keyword>
<dbReference type="Pfam" id="PF13450">
    <property type="entry name" value="NAD_binding_8"/>
    <property type="match status" value="1"/>
</dbReference>
<evidence type="ECO:0000313" key="7">
    <source>
        <dbReference type="EMBL" id="SKC30951.1"/>
    </source>
</evidence>
<evidence type="ECO:0000259" key="6">
    <source>
        <dbReference type="Pfam" id="PF03275"/>
    </source>
</evidence>
<proteinExistence type="inferred from homology"/>
<evidence type="ECO:0000256" key="3">
    <source>
        <dbReference type="ARBA" id="ARBA00022630"/>
    </source>
</evidence>
<dbReference type="GO" id="GO:0005829">
    <property type="term" value="C:cytosol"/>
    <property type="evidence" value="ECO:0007669"/>
    <property type="project" value="TreeGrafter"/>
</dbReference>
<evidence type="ECO:0000256" key="1">
    <source>
        <dbReference type="ARBA" id="ARBA00001974"/>
    </source>
</evidence>
<feature type="domain" description="UDP-galactopyranose mutase C-terminal" evidence="6">
    <location>
        <begin position="148"/>
        <end position="346"/>
    </location>
</feature>
<dbReference type="Proteomes" id="UP000189966">
    <property type="component" value="Unassembled WGS sequence"/>
</dbReference>
<dbReference type="RefSeq" id="WP_080155794.1">
    <property type="nucleotide sequence ID" value="NZ_FUZI01000001.1"/>
</dbReference>
<dbReference type="AlphaFoldDB" id="A0A1T5HVU3"/>
<protein>
    <submittedName>
        <fullName evidence="7">UDP-galactopyranose mutase</fullName>
        <ecNumber evidence="7">5.4.99.9</ecNumber>
    </submittedName>
</protein>
<dbReference type="SUPFAM" id="SSF54373">
    <property type="entry name" value="FAD-linked reductases, C-terminal domain"/>
    <property type="match status" value="1"/>
</dbReference>
<reference evidence="7 8" key="1">
    <citation type="submission" date="2017-02" db="EMBL/GenBank/DDBJ databases">
        <authorList>
            <person name="Peterson S.W."/>
        </authorList>
    </citation>
    <scope>NUCLEOTIDE SEQUENCE [LARGE SCALE GENOMIC DNA]</scope>
    <source>
        <strain evidence="8">type strain: NCCB 100098</strain>
    </source>
</reference>
<evidence type="ECO:0000256" key="5">
    <source>
        <dbReference type="ARBA" id="ARBA00023235"/>
    </source>
</evidence>
<sequence>MKYDVVIVGAGLAGIIFAERFANLKDKKVLIIDKRNHIGGNLYDYYNYEGILIHKYGPHIFRTDKRDVWDYLGKFTDWHYYQHSVVANVKGFQVPFPINLDTYNILFNTNLSQEEFQSKLDGYKFTDDPKNAEEAVVNQVGHYLYETFFKAYTIKQWGTDPKELHADTVSRVPVRTDKESRYFYHKYQGLPLLGYTDMMMSMIDSKNISIMLNTDYKDIIDGVEFDELIYTGPLDYYFDYELGELDYRSLIFEERTFEQESFQSHSVVNYPNNYDYTRITEYKKLTGQKHHKTTVHFEYPMEHNEANEPYYPILNERNKILKNKYLEKARTLNNITFIGRLAEYRYYAMDEIVESALDSFNKKFNR</sequence>
<evidence type="ECO:0000256" key="4">
    <source>
        <dbReference type="ARBA" id="ARBA00022827"/>
    </source>
</evidence>
<evidence type="ECO:0000313" key="8">
    <source>
        <dbReference type="Proteomes" id="UP000189966"/>
    </source>
</evidence>
<dbReference type="GO" id="GO:0050660">
    <property type="term" value="F:flavin adenine dinucleotide binding"/>
    <property type="evidence" value="ECO:0007669"/>
    <property type="project" value="TreeGrafter"/>
</dbReference>
<dbReference type="SUPFAM" id="SSF51971">
    <property type="entry name" value="Nucleotide-binding domain"/>
    <property type="match status" value="1"/>
</dbReference>
<dbReference type="InterPro" id="IPR004379">
    <property type="entry name" value="UDP-GALP_mutase"/>
</dbReference>
<keyword evidence="3" id="KW-0285">Flavoprotein</keyword>
<dbReference type="EC" id="5.4.99.9" evidence="7"/>
<comment type="cofactor">
    <cofactor evidence="1">
        <name>FAD</name>
        <dbReference type="ChEBI" id="CHEBI:57692"/>
    </cofactor>
</comment>
<dbReference type="PANTHER" id="PTHR21197">
    <property type="entry name" value="UDP-GALACTOPYRANOSE MUTASE"/>
    <property type="match status" value="1"/>
</dbReference>
<dbReference type="InterPro" id="IPR015899">
    <property type="entry name" value="UDP-GalPyranose_mutase_C"/>
</dbReference>
<dbReference type="PANTHER" id="PTHR21197:SF0">
    <property type="entry name" value="UDP-GALACTOPYRANOSE MUTASE"/>
    <property type="match status" value="1"/>
</dbReference>
<dbReference type="Gene3D" id="3.40.50.720">
    <property type="entry name" value="NAD(P)-binding Rossmann-like Domain"/>
    <property type="match status" value="3"/>
</dbReference>
<dbReference type="GO" id="GO:0008767">
    <property type="term" value="F:UDP-galactopyranose mutase activity"/>
    <property type="evidence" value="ECO:0007669"/>
    <property type="project" value="UniProtKB-EC"/>
</dbReference>
<evidence type="ECO:0000256" key="2">
    <source>
        <dbReference type="ARBA" id="ARBA00009321"/>
    </source>
</evidence>
<accession>A0A1T5HVU3</accession>
<comment type="similarity">
    <text evidence="2">Belongs to the UDP-galactopyranose/dTDP-fucopyranose mutase family.</text>
</comment>
<name>A0A1T5HVU3_9GAMM</name>
<dbReference type="EMBL" id="FUZI01000001">
    <property type="protein sequence ID" value="SKC30951.1"/>
    <property type="molecule type" value="Genomic_DNA"/>
</dbReference>
<dbReference type="Pfam" id="PF03275">
    <property type="entry name" value="GLF"/>
    <property type="match status" value="1"/>
</dbReference>
<keyword evidence="5 7" id="KW-0413">Isomerase</keyword>
<dbReference type="OrthoDB" id="9815989at2"/>
<organism evidence="7 8">
    <name type="scientific">Photobacterium piscicola</name>
    <dbReference type="NCBI Taxonomy" id="1378299"/>
    <lineage>
        <taxon>Bacteria</taxon>
        <taxon>Pseudomonadati</taxon>
        <taxon>Pseudomonadota</taxon>
        <taxon>Gammaproteobacteria</taxon>
        <taxon>Vibrionales</taxon>
        <taxon>Vibrionaceae</taxon>
        <taxon>Photobacterium</taxon>
    </lineage>
</organism>
<gene>
    <name evidence="7" type="primary">rfbD</name>
    <name evidence="7" type="ORF">CZ809_00428</name>
</gene>